<dbReference type="HOGENOM" id="CLU_152554_4_1_6"/>
<gene>
    <name evidence="1" type="ordered locus">EbC_pEb17200050</name>
</gene>
<organism evidence="2">
    <name type="scientific">Erwinia billingiae (strain Eb661)</name>
    <dbReference type="NCBI Taxonomy" id="634500"/>
    <lineage>
        <taxon>Bacteria</taxon>
        <taxon>Pseudomonadati</taxon>
        <taxon>Pseudomonadota</taxon>
        <taxon>Gammaproteobacteria</taxon>
        <taxon>Enterobacterales</taxon>
        <taxon>Erwiniaceae</taxon>
        <taxon>Erwinia</taxon>
    </lineage>
</organism>
<name>D8MJL0_ERWBE</name>
<dbReference type="Pfam" id="PF07377">
    <property type="entry name" value="DUF1493"/>
    <property type="match status" value="1"/>
</dbReference>
<dbReference type="AlphaFoldDB" id="D8MJL0"/>
<dbReference type="GeneID" id="90509829"/>
<evidence type="ECO:0000313" key="2">
    <source>
        <dbReference type="Proteomes" id="UP000008793"/>
    </source>
</evidence>
<dbReference type="KEGG" id="ebi:EbC_pEb17200050"/>
<evidence type="ECO:0000313" key="1">
    <source>
        <dbReference type="EMBL" id="CAX53458.1"/>
    </source>
</evidence>
<dbReference type="RefSeq" id="WP_013199825.1">
    <property type="nucleotide sequence ID" value="NC_014305.1"/>
</dbReference>
<accession>D8MJL0</accession>
<protein>
    <submittedName>
        <fullName evidence="1">Putative acyl carrier protein</fullName>
    </submittedName>
</protein>
<reference evidence="1 2" key="1">
    <citation type="journal article" date="2010" name="BMC Genomics">
        <title>Genome comparison of the epiphytic bacteria Erwinia billingiae and E. tasmaniensis with the pear pathogen E. pyrifoliae.</title>
        <authorList>
            <person name="Kube M."/>
            <person name="Migdoll A.M."/>
            <person name="Gehring I."/>
            <person name="Heitmann K."/>
            <person name="Mayer Y."/>
            <person name="Kuhl H."/>
            <person name="Knaust F."/>
            <person name="Geider K."/>
            <person name="Reinhardt R."/>
        </authorList>
    </citation>
    <scope>NUCLEOTIDE SEQUENCE [LARGE SCALE GENOMIC DNA]</scope>
    <source>
        <strain evidence="1 2">Eb661</strain>
        <plasmid evidence="1">pEB170</plasmid>
    </source>
</reference>
<keyword evidence="2" id="KW-1185">Reference proteome</keyword>
<dbReference type="InterPro" id="IPR010862">
    <property type="entry name" value="DUF1493"/>
</dbReference>
<sequence>MVDETERRILEIIEPWNGRSLLTLKRKDISAVTSLNGDMNMDPEDAAELLGEVFSAFDLQLDDVDLSLYYPRNRRDARPLTINMLVASAKSGRWLY</sequence>
<dbReference type="EMBL" id="FP236830">
    <property type="protein sequence ID" value="CAX53458.1"/>
    <property type="molecule type" value="Genomic_DNA"/>
</dbReference>
<keyword evidence="1" id="KW-0614">Plasmid</keyword>
<proteinExistence type="predicted"/>
<geneLocation type="plasmid" evidence="1 2">
    <name>pEB170</name>
</geneLocation>
<dbReference type="Proteomes" id="UP000008793">
    <property type="component" value="Plasmid pEB170"/>
</dbReference>